<gene>
    <name evidence="2" type="ORF">CALCODRAFT_338635</name>
</gene>
<dbReference type="InParanoid" id="A0A165EZZ1"/>
<feature type="chain" id="PRO_5007857479" description="F-box domain-containing protein" evidence="1">
    <location>
        <begin position="21"/>
        <end position="292"/>
    </location>
</feature>
<evidence type="ECO:0000313" key="3">
    <source>
        <dbReference type="Proteomes" id="UP000076842"/>
    </source>
</evidence>
<accession>A0A165EZZ1</accession>
<evidence type="ECO:0008006" key="4">
    <source>
        <dbReference type="Google" id="ProtNLM"/>
    </source>
</evidence>
<name>A0A165EZZ1_9BASI</name>
<sequence length="292" mass="32070">MRLLLRSLALLTRLKSLTLAYGGVQYICSVRITRNFLKAAPSSAITSLHEGLRVLGFGWPPRSNLTHNAGVIMLPELRSLTSPSIYEVILAAGRPVQHIHHVSSWEDVVAENTLPGYLACLRLSLATITSFEICWQGLLPRALRSIAGGLPRLKTLSLHLCGLAEASIEHTNAEEMVSALEDFQALKTLEVRSMYHEYLNGVLEGVFDVSHDLRRLGPRRPTLQRVTIIDGEVFTCDVKLTYPTSTFDRRSGASASSTVWLHARLPAEHSGECLSSCGTLSDLQSDIGEPSE</sequence>
<organism evidence="2 3">
    <name type="scientific">Calocera cornea HHB12733</name>
    <dbReference type="NCBI Taxonomy" id="1353952"/>
    <lineage>
        <taxon>Eukaryota</taxon>
        <taxon>Fungi</taxon>
        <taxon>Dikarya</taxon>
        <taxon>Basidiomycota</taxon>
        <taxon>Agaricomycotina</taxon>
        <taxon>Dacrymycetes</taxon>
        <taxon>Dacrymycetales</taxon>
        <taxon>Dacrymycetaceae</taxon>
        <taxon>Calocera</taxon>
    </lineage>
</organism>
<dbReference type="AlphaFoldDB" id="A0A165EZZ1"/>
<proteinExistence type="predicted"/>
<evidence type="ECO:0000313" key="2">
    <source>
        <dbReference type="EMBL" id="KZT55899.1"/>
    </source>
</evidence>
<protein>
    <recommendedName>
        <fullName evidence="4">F-box domain-containing protein</fullName>
    </recommendedName>
</protein>
<feature type="signal peptide" evidence="1">
    <location>
        <begin position="1"/>
        <end position="20"/>
    </location>
</feature>
<dbReference type="EMBL" id="KV423987">
    <property type="protein sequence ID" value="KZT55899.1"/>
    <property type="molecule type" value="Genomic_DNA"/>
</dbReference>
<keyword evidence="1" id="KW-0732">Signal</keyword>
<dbReference type="Proteomes" id="UP000076842">
    <property type="component" value="Unassembled WGS sequence"/>
</dbReference>
<keyword evidence="3" id="KW-1185">Reference proteome</keyword>
<evidence type="ECO:0000256" key="1">
    <source>
        <dbReference type="SAM" id="SignalP"/>
    </source>
</evidence>
<reference evidence="2 3" key="1">
    <citation type="journal article" date="2016" name="Mol. Biol. Evol.">
        <title>Comparative Genomics of Early-Diverging Mushroom-Forming Fungi Provides Insights into the Origins of Lignocellulose Decay Capabilities.</title>
        <authorList>
            <person name="Nagy L.G."/>
            <person name="Riley R."/>
            <person name="Tritt A."/>
            <person name="Adam C."/>
            <person name="Daum C."/>
            <person name="Floudas D."/>
            <person name="Sun H."/>
            <person name="Yadav J.S."/>
            <person name="Pangilinan J."/>
            <person name="Larsson K.H."/>
            <person name="Matsuura K."/>
            <person name="Barry K."/>
            <person name="Labutti K."/>
            <person name="Kuo R."/>
            <person name="Ohm R.A."/>
            <person name="Bhattacharya S.S."/>
            <person name="Shirouzu T."/>
            <person name="Yoshinaga Y."/>
            <person name="Martin F.M."/>
            <person name="Grigoriev I.V."/>
            <person name="Hibbett D.S."/>
        </authorList>
    </citation>
    <scope>NUCLEOTIDE SEQUENCE [LARGE SCALE GENOMIC DNA]</scope>
    <source>
        <strain evidence="2 3">HHB12733</strain>
    </source>
</reference>